<keyword evidence="4 5" id="KW-0648">Protein biosynthesis</keyword>
<keyword evidence="3 5" id="KW-0808">Transferase</keyword>
<dbReference type="AlphaFoldDB" id="A0A679H696"/>
<evidence type="ECO:0000256" key="4">
    <source>
        <dbReference type="ARBA" id="ARBA00022917"/>
    </source>
</evidence>
<dbReference type="GO" id="GO:0004479">
    <property type="term" value="F:methionyl-tRNA formyltransferase activity"/>
    <property type="evidence" value="ECO:0007669"/>
    <property type="project" value="UniProtKB-UniRule"/>
</dbReference>
<dbReference type="FunFam" id="3.40.50.170:FF:000020">
    <property type="entry name" value="Methionyl-tRNA formyltransferase"/>
    <property type="match status" value="1"/>
</dbReference>
<name>A0A679H696_BACT4</name>
<dbReference type="InterPro" id="IPR005793">
    <property type="entry name" value="Formyl_trans_C"/>
</dbReference>
<dbReference type="Pfam" id="PF02911">
    <property type="entry name" value="Formyl_trans_C"/>
    <property type="match status" value="1"/>
</dbReference>
<dbReference type="EMBL" id="AP022660">
    <property type="protein sequence ID" value="BCA48490.1"/>
    <property type="molecule type" value="Genomic_DNA"/>
</dbReference>
<evidence type="ECO:0000256" key="2">
    <source>
        <dbReference type="ARBA" id="ARBA00012261"/>
    </source>
</evidence>
<evidence type="ECO:0000256" key="1">
    <source>
        <dbReference type="ARBA" id="ARBA00010699"/>
    </source>
</evidence>
<evidence type="ECO:0000313" key="9">
    <source>
        <dbReference type="Proteomes" id="UP000500882"/>
    </source>
</evidence>
<sequence>MPEPGYYADNFYEDNKKIMKKEDLRIVYMGTPDFAVEALRQLVEGGYNVVGVITMPDKPAGRGHKIQYSPVKQYALEQNLPLLQPEKLKDEAFVQALREWKADLQIVVAFRMLPEVVWNMPRLGTFNLHASLLPQYRGAAPINWAVINGDTETGITTFFLQHEIDTGKVIQQVRVPIADTDNVEVVHDKLMILGGKLVLETVDAILNDTVKPIAQEDMAVVGELRPAPKIFKETCRIDWNSSVKKVYDFIRGLSPYPAAWSELVSPEGEAVVMKIFESEKIYEAHQLPVGTVVTDGKKYIKVAVPDGFVSVLSLQLPGKKRLKTDELLRGFRLSDGYKMN</sequence>
<organism evidence="8 9">
    <name type="scientific">Bacteroides thetaiotaomicron</name>
    <dbReference type="NCBI Taxonomy" id="818"/>
    <lineage>
        <taxon>Bacteria</taxon>
        <taxon>Pseudomonadati</taxon>
        <taxon>Bacteroidota</taxon>
        <taxon>Bacteroidia</taxon>
        <taxon>Bacteroidales</taxon>
        <taxon>Bacteroidaceae</taxon>
        <taxon>Bacteroides</taxon>
    </lineage>
</organism>
<dbReference type="SUPFAM" id="SSF53328">
    <property type="entry name" value="Formyltransferase"/>
    <property type="match status" value="1"/>
</dbReference>
<gene>
    <name evidence="5 8" type="primary">fmt</name>
    <name evidence="8" type="ORF">BatF92_04320</name>
</gene>
<dbReference type="HAMAP" id="MF_00182">
    <property type="entry name" value="Formyl_trans"/>
    <property type="match status" value="1"/>
</dbReference>
<dbReference type="CDD" id="cd08646">
    <property type="entry name" value="FMT_core_Met-tRNA-FMT_N"/>
    <property type="match status" value="1"/>
</dbReference>
<dbReference type="InterPro" id="IPR011034">
    <property type="entry name" value="Formyl_transferase-like_C_sf"/>
</dbReference>
<dbReference type="Proteomes" id="UP000500882">
    <property type="component" value="Chromosome"/>
</dbReference>
<protein>
    <recommendedName>
        <fullName evidence="2 5">Methionyl-tRNA formyltransferase</fullName>
        <ecNumber evidence="2 5">2.1.2.9</ecNumber>
    </recommendedName>
</protein>
<dbReference type="InterPro" id="IPR044135">
    <property type="entry name" value="Met-tRNA-FMT_C"/>
</dbReference>
<dbReference type="CDD" id="cd08704">
    <property type="entry name" value="Met_tRNA_FMT_C"/>
    <property type="match status" value="1"/>
</dbReference>
<evidence type="ECO:0000259" key="6">
    <source>
        <dbReference type="Pfam" id="PF00551"/>
    </source>
</evidence>
<evidence type="ECO:0000256" key="3">
    <source>
        <dbReference type="ARBA" id="ARBA00022679"/>
    </source>
</evidence>
<reference evidence="8 9" key="1">
    <citation type="submission" date="2020-02" db="EMBL/GenBank/DDBJ databases">
        <title>Whole-genome sequencing and comparative analysis of the genomes of Bacteroides thetaiotaomicron and Escherichia coli isolated from a healthy resident in Vietnam.</title>
        <authorList>
            <person name="Mohsin M."/>
            <person name="Tanaka K."/>
            <person name="Kawahara R."/>
            <person name="Kondo S."/>
            <person name="Noguchi H."/>
            <person name="Motooka D."/>
            <person name="Nakamura S."/>
            <person name="Khong D.T."/>
            <person name="Nguyen T.N."/>
            <person name="Tran H.T."/>
            <person name="Yamamoto Y."/>
        </authorList>
    </citation>
    <scope>NUCLEOTIDE SEQUENCE [LARGE SCALE GENOMIC DNA]</scope>
    <source>
        <strain evidence="8 9">F9-2</strain>
    </source>
</reference>
<evidence type="ECO:0000256" key="5">
    <source>
        <dbReference type="HAMAP-Rule" id="MF_00182"/>
    </source>
</evidence>
<dbReference type="InterPro" id="IPR041711">
    <property type="entry name" value="Met-tRNA-FMT_N"/>
</dbReference>
<comment type="function">
    <text evidence="5">Attaches a formyl group to the free amino group of methionyl-tRNA(fMet). The formyl group appears to play a dual role in the initiator identity of N-formylmethionyl-tRNA by promoting its recognition by IF2 and preventing the misappropriation of this tRNA by the elongation apparatus.</text>
</comment>
<dbReference type="Pfam" id="PF00551">
    <property type="entry name" value="Formyl_trans_N"/>
    <property type="match status" value="1"/>
</dbReference>
<dbReference type="PANTHER" id="PTHR11138:SF5">
    <property type="entry name" value="METHIONYL-TRNA FORMYLTRANSFERASE, MITOCHONDRIAL"/>
    <property type="match status" value="1"/>
</dbReference>
<dbReference type="NCBIfam" id="TIGR00460">
    <property type="entry name" value="fmt"/>
    <property type="match status" value="1"/>
</dbReference>
<accession>A0A679H696</accession>
<dbReference type="GO" id="GO:0005829">
    <property type="term" value="C:cytosol"/>
    <property type="evidence" value="ECO:0007669"/>
    <property type="project" value="TreeGrafter"/>
</dbReference>
<dbReference type="InterPro" id="IPR002376">
    <property type="entry name" value="Formyl_transf_N"/>
</dbReference>
<dbReference type="SUPFAM" id="SSF50486">
    <property type="entry name" value="FMT C-terminal domain-like"/>
    <property type="match status" value="1"/>
</dbReference>
<dbReference type="EC" id="2.1.2.9" evidence="2 5"/>
<evidence type="ECO:0000313" key="8">
    <source>
        <dbReference type="EMBL" id="BCA48490.1"/>
    </source>
</evidence>
<dbReference type="PANTHER" id="PTHR11138">
    <property type="entry name" value="METHIONYL-TRNA FORMYLTRANSFERASE"/>
    <property type="match status" value="1"/>
</dbReference>
<evidence type="ECO:0000259" key="7">
    <source>
        <dbReference type="Pfam" id="PF02911"/>
    </source>
</evidence>
<comment type="catalytic activity">
    <reaction evidence="5">
        <text>L-methionyl-tRNA(fMet) + (6R)-10-formyltetrahydrofolate = N-formyl-L-methionyl-tRNA(fMet) + (6S)-5,6,7,8-tetrahydrofolate + H(+)</text>
        <dbReference type="Rhea" id="RHEA:24380"/>
        <dbReference type="Rhea" id="RHEA-COMP:9952"/>
        <dbReference type="Rhea" id="RHEA-COMP:9953"/>
        <dbReference type="ChEBI" id="CHEBI:15378"/>
        <dbReference type="ChEBI" id="CHEBI:57453"/>
        <dbReference type="ChEBI" id="CHEBI:78530"/>
        <dbReference type="ChEBI" id="CHEBI:78844"/>
        <dbReference type="ChEBI" id="CHEBI:195366"/>
        <dbReference type="EC" id="2.1.2.9"/>
    </reaction>
</comment>
<proteinExistence type="inferred from homology"/>
<feature type="binding site" evidence="5">
    <location>
        <begin position="131"/>
        <end position="134"/>
    </location>
    <ligand>
        <name>(6S)-5,6,7,8-tetrahydrofolate</name>
        <dbReference type="ChEBI" id="CHEBI:57453"/>
    </ligand>
</feature>
<dbReference type="InterPro" id="IPR005794">
    <property type="entry name" value="Fmt"/>
</dbReference>
<comment type="similarity">
    <text evidence="1 5">Belongs to the Fmt family.</text>
</comment>
<dbReference type="Gene3D" id="3.40.50.12230">
    <property type="match status" value="1"/>
</dbReference>
<feature type="domain" description="Formyl transferase C-terminal" evidence="7">
    <location>
        <begin position="229"/>
        <end position="332"/>
    </location>
</feature>
<feature type="domain" description="Formyl transferase N-terminal" evidence="6">
    <location>
        <begin position="25"/>
        <end position="200"/>
    </location>
</feature>
<dbReference type="InterPro" id="IPR036477">
    <property type="entry name" value="Formyl_transf_N_sf"/>
</dbReference>